<comment type="caution">
    <text evidence="7">The sequence shown here is derived from an EMBL/GenBank/DDBJ whole genome shotgun (WGS) entry which is preliminary data.</text>
</comment>
<name>A0A9N8EZB0_9STRA</name>
<evidence type="ECO:0000259" key="6">
    <source>
        <dbReference type="PROSITE" id="PS01031"/>
    </source>
</evidence>
<organism evidence="7 8">
    <name type="scientific">Seminavis robusta</name>
    <dbReference type="NCBI Taxonomy" id="568900"/>
    <lineage>
        <taxon>Eukaryota</taxon>
        <taxon>Sar</taxon>
        <taxon>Stramenopiles</taxon>
        <taxon>Ochrophyta</taxon>
        <taxon>Bacillariophyta</taxon>
        <taxon>Bacillariophyceae</taxon>
        <taxon>Bacillariophycidae</taxon>
        <taxon>Naviculales</taxon>
        <taxon>Naviculaceae</taxon>
        <taxon>Seminavis</taxon>
    </lineage>
</organism>
<dbReference type="AlphaFoldDB" id="A0A9N8EZB0"/>
<dbReference type="InterPro" id="IPR031107">
    <property type="entry name" value="Small_HSP"/>
</dbReference>
<evidence type="ECO:0000256" key="1">
    <source>
        <dbReference type="ARBA" id="ARBA00023016"/>
    </source>
</evidence>
<dbReference type="Gene3D" id="2.60.40.790">
    <property type="match status" value="2"/>
</dbReference>
<feature type="domain" description="SHSP" evidence="6">
    <location>
        <begin position="145"/>
        <end position="260"/>
    </location>
</feature>
<dbReference type="InterPro" id="IPR002068">
    <property type="entry name" value="A-crystallin/Hsp20_dom"/>
</dbReference>
<dbReference type="PANTHER" id="PTHR11527">
    <property type="entry name" value="HEAT-SHOCK PROTEIN 20 FAMILY MEMBER"/>
    <property type="match status" value="1"/>
</dbReference>
<dbReference type="PROSITE" id="PS01031">
    <property type="entry name" value="SHSP"/>
    <property type="match status" value="1"/>
</dbReference>
<dbReference type="SUPFAM" id="SSF49764">
    <property type="entry name" value="HSP20-like chaperones"/>
    <property type="match status" value="2"/>
</dbReference>
<dbReference type="OrthoDB" id="46527at2759"/>
<evidence type="ECO:0000256" key="2">
    <source>
        <dbReference type="PROSITE-ProRule" id="PRU00285"/>
    </source>
</evidence>
<keyword evidence="1" id="KW-0346">Stress response</keyword>
<accession>A0A9N8EZB0</accession>
<feature type="signal peptide" evidence="5">
    <location>
        <begin position="1"/>
        <end position="17"/>
    </location>
</feature>
<keyword evidence="8" id="KW-1185">Reference proteome</keyword>
<proteinExistence type="inferred from homology"/>
<keyword evidence="5" id="KW-0732">Signal</keyword>
<gene>
    <name evidence="7" type="ORF">SEMRO_2398_G326090.1</name>
</gene>
<feature type="chain" id="PRO_5040396858" evidence="5">
    <location>
        <begin position="18"/>
        <end position="397"/>
    </location>
</feature>
<dbReference type="CDD" id="cd06464">
    <property type="entry name" value="ACD_sHsps-like"/>
    <property type="match status" value="2"/>
</dbReference>
<evidence type="ECO:0000313" key="8">
    <source>
        <dbReference type="Proteomes" id="UP001153069"/>
    </source>
</evidence>
<dbReference type="Pfam" id="PF00011">
    <property type="entry name" value="HSP20"/>
    <property type="match status" value="2"/>
</dbReference>
<feature type="compositionally biased region" description="Basic and acidic residues" evidence="4">
    <location>
        <begin position="367"/>
        <end position="386"/>
    </location>
</feature>
<sequence>MKFALGVLALVSAPAMAYQVGGPFDVFGRPYVVSPRGRFQNNFRRRRRFCDNNNCVDRAFEDLNKEMNEDSARRRTEQFNKYWNKNGMDEESLRQQEEWINRAFGLATDVAKGMATSPREAEEAKEAIRQSKDILDNIMKFTKDASSGRPYTPVQSEVVQDDDQAFQVSIDVPGVKADDVDVAVEGVKEKLLVVRGQRDLGGSKDEDGKVPTKDFRKVFALDSTSVIDKISVILENGVLTVTVPKDATLKVESTVKIPVAKIADDDAKAAPSDGQTFELEMDVPGVAAANIDITVEGESSDKTLMIIATRELVGKDSDGNPKKKEMTKKFSIDEIVDTEKLVATLNNGVLRVSAPVDVKKTEDFIKKIDVTQATDSEKPVDVKAPEDPTDEGNEASN</sequence>
<protein>
    <submittedName>
        <fullName evidence="7">Response to heat</fullName>
    </submittedName>
</protein>
<dbReference type="EMBL" id="CAICTM010002396">
    <property type="protein sequence ID" value="CAB9529080.1"/>
    <property type="molecule type" value="Genomic_DNA"/>
</dbReference>
<comment type="similarity">
    <text evidence="2 3">Belongs to the small heat shock protein (HSP20) family.</text>
</comment>
<evidence type="ECO:0000313" key="7">
    <source>
        <dbReference type="EMBL" id="CAB9529080.1"/>
    </source>
</evidence>
<feature type="region of interest" description="Disordered" evidence="4">
    <location>
        <begin position="367"/>
        <end position="397"/>
    </location>
</feature>
<evidence type="ECO:0000256" key="5">
    <source>
        <dbReference type="SAM" id="SignalP"/>
    </source>
</evidence>
<dbReference type="Proteomes" id="UP001153069">
    <property type="component" value="Unassembled WGS sequence"/>
</dbReference>
<reference evidence="7" key="1">
    <citation type="submission" date="2020-06" db="EMBL/GenBank/DDBJ databases">
        <authorList>
            <consortium name="Plant Systems Biology data submission"/>
        </authorList>
    </citation>
    <scope>NUCLEOTIDE SEQUENCE</scope>
    <source>
        <strain evidence="7">D6</strain>
    </source>
</reference>
<feature type="compositionally biased region" description="Acidic residues" evidence="4">
    <location>
        <begin position="387"/>
        <end position="397"/>
    </location>
</feature>
<evidence type="ECO:0000256" key="3">
    <source>
        <dbReference type="RuleBase" id="RU003616"/>
    </source>
</evidence>
<evidence type="ECO:0000256" key="4">
    <source>
        <dbReference type="SAM" id="MobiDB-lite"/>
    </source>
</evidence>
<dbReference type="InterPro" id="IPR008978">
    <property type="entry name" value="HSP20-like_chaperone"/>
</dbReference>